<dbReference type="Proteomes" id="UP000790709">
    <property type="component" value="Unassembled WGS sequence"/>
</dbReference>
<gene>
    <name evidence="1" type="ORF">BV22DRAFT_1034766</name>
</gene>
<name>A0ACB8BJ12_9AGAM</name>
<evidence type="ECO:0000313" key="2">
    <source>
        <dbReference type="Proteomes" id="UP000790709"/>
    </source>
</evidence>
<reference evidence="1" key="1">
    <citation type="journal article" date="2021" name="New Phytol.">
        <title>Evolutionary innovations through gain and loss of genes in the ectomycorrhizal Boletales.</title>
        <authorList>
            <person name="Wu G."/>
            <person name="Miyauchi S."/>
            <person name="Morin E."/>
            <person name="Kuo A."/>
            <person name="Drula E."/>
            <person name="Varga T."/>
            <person name="Kohler A."/>
            <person name="Feng B."/>
            <person name="Cao Y."/>
            <person name="Lipzen A."/>
            <person name="Daum C."/>
            <person name="Hundley H."/>
            <person name="Pangilinan J."/>
            <person name="Johnson J."/>
            <person name="Barry K."/>
            <person name="LaButti K."/>
            <person name="Ng V."/>
            <person name="Ahrendt S."/>
            <person name="Min B."/>
            <person name="Choi I.G."/>
            <person name="Park H."/>
            <person name="Plett J.M."/>
            <person name="Magnuson J."/>
            <person name="Spatafora J.W."/>
            <person name="Nagy L.G."/>
            <person name="Henrissat B."/>
            <person name="Grigoriev I.V."/>
            <person name="Yang Z.L."/>
            <person name="Xu J."/>
            <person name="Martin F.M."/>
        </authorList>
    </citation>
    <scope>NUCLEOTIDE SEQUENCE</scope>
    <source>
        <strain evidence="1">KUC20120723A-06</strain>
    </source>
</reference>
<proteinExistence type="predicted"/>
<accession>A0ACB8BJ12</accession>
<sequence length="100" mass="11502">MLSSLSRCEFCFDTFQILITVLVSYVWFDRVDVYALSLLISFYRTISVPQVRRPDLEAWHSAGERERLDSSIYACLPCIALETGCAREFGTRGSSSRYCR</sequence>
<comment type="caution">
    <text evidence="1">The sequence shown here is derived from an EMBL/GenBank/DDBJ whole genome shotgun (WGS) entry which is preliminary data.</text>
</comment>
<evidence type="ECO:0000313" key="1">
    <source>
        <dbReference type="EMBL" id="KAH7924797.1"/>
    </source>
</evidence>
<dbReference type="EMBL" id="MU266416">
    <property type="protein sequence ID" value="KAH7924797.1"/>
    <property type="molecule type" value="Genomic_DNA"/>
</dbReference>
<keyword evidence="2" id="KW-1185">Reference proteome</keyword>
<organism evidence="1 2">
    <name type="scientific">Leucogyrophana mollusca</name>
    <dbReference type="NCBI Taxonomy" id="85980"/>
    <lineage>
        <taxon>Eukaryota</taxon>
        <taxon>Fungi</taxon>
        <taxon>Dikarya</taxon>
        <taxon>Basidiomycota</taxon>
        <taxon>Agaricomycotina</taxon>
        <taxon>Agaricomycetes</taxon>
        <taxon>Agaricomycetidae</taxon>
        <taxon>Boletales</taxon>
        <taxon>Boletales incertae sedis</taxon>
        <taxon>Leucogyrophana</taxon>
    </lineage>
</organism>
<protein>
    <submittedName>
        <fullName evidence="1">Uncharacterized protein</fullName>
    </submittedName>
</protein>